<keyword evidence="4" id="KW-1185">Reference proteome</keyword>
<feature type="transmembrane region" description="Helical" evidence="2">
    <location>
        <begin position="50"/>
        <end position="68"/>
    </location>
</feature>
<organism evidence="3 4">
    <name type="scientific">Pediococcus cellicola</name>
    <dbReference type="NCBI Taxonomy" id="319652"/>
    <lineage>
        <taxon>Bacteria</taxon>
        <taxon>Bacillati</taxon>
        <taxon>Bacillota</taxon>
        <taxon>Bacilli</taxon>
        <taxon>Lactobacillales</taxon>
        <taxon>Lactobacillaceae</taxon>
        <taxon>Pediococcus</taxon>
    </lineage>
</organism>
<proteinExistence type="predicted"/>
<evidence type="ECO:0000313" key="3">
    <source>
        <dbReference type="EMBL" id="KRN67163.1"/>
    </source>
</evidence>
<keyword evidence="2" id="KW-0812">Transmembrane</keyword>
<dbReference type="EMBL" id="JQBR01000002">
    <property type="protein sequence ID" value="KRN67163.1"/>
    <property type="molecule type" value="Genomic_DNA"/>
</dbReference>
<reference evidence="3 4" key="1">
    <citation type="journal article" date="2015" name="Genome Announc.">
        <title>Expanding the biotechnology potential of lactobacilli through comparative genomics of 213 strains and associated genera.</title>
        <authorList>
            <person name="Sun Z."/>
            <person name="Harris H.M."/>
            <person name="McCann A."/>
            <person name="Guo C."/>
            <person name="Argimon S."/>
            <person name="Zhang W."/>
            <person name="Yang X."/>
            <person name="Jeffery I.B."/>
            <person name="Cooney J.C."/>
            <person name="Kagawa T.F."/>
            <person name="Liu W."/>
            <person name="Song Y."/>
            <person name="Salvetti E."/>
            <person name="Wrobel A."/>
            <person name="Rasinkangas P."/>
            <person name="Parkhill J."/>
            <person name="Rea M.C."/>
            <person name="O'Sullivan O."/>
            <person name="Ritari J."/>
            <person name="Douillard F.P."/>
            <person name="Paul Ross R."/>
            <person name="Yang R."/>
            <person name="Briner A.E."/>
            <person name="Felis G.E."/>
            <person name="de Vos W.M."/>
            <person name="Barrangou R."/>
            <person name="Klaenhammer T.R."/>
            <person name="Caufield P.W."/>
            <person name="Cui Y."/>
            <person name="Zhang H."/>
            <person name="O'Toole P.W."/>
        </authorList>
    </citation>
    <scope>NUCLEOTIDE SEQUENCE [LARGE SCALE GENOMIC DNA]</scope>
    <source>
        <strain evidence="3 4">DSM 17757</strain>
    </source>
</reference>
<feature type="transmembrane region" description="Helical" evidence="2">
    <location>
        <begin position="6"/>
        <end position="25"/>
    </location>
</feature>
<evidence type="ECO:0000256" key="2">
    <source>
        <dbReference type="SAM" id="Phobius"/>
    </source>
</evidence>
<evidence type="ECO:0000313" key="4">
    <source>
        <dbReference type="Proteomes" id="UP000051568"/>
    </source>
</evidence>
<keyword evidence="2" id="KW-1133">Transmembrane helix</keyword>
<sequence>MNYKVIAWGIGALILLVLVVFYISYSKYARQKVGRHAVNALDHVIKRTRLILIVLVLILAGDLGYGHFLPQKSLPSLDLWGRTTQVVQTVKNRFWGHSNTQEAQQKKESSAKKASSKKKTAGMTSKKAVAIVKNYYDKQGTEQEVKKYKFIKVKISRVSQKKVFEVGAYKTDDNGQLVQVHDYEVNTKGKFDLMY</sequence>
<dbReference type="PATRIC" id="fig|319652.3.peg.701"/>
<name>A0A0R2IQ62_9LACO</name>
<dbReference type="OrthoDB" id="2249788at2"/>
<evidence type="ECO:0000256" key="1">
    <source>
        <dbReference type="SAM" id="MobiDB-lite"/>
    </source>
</evidence>
<gene>
    <name evidence="3" type="ORF">IV80_GL000693</name>
</gene>
<dbReference type="Proteomes" id="UP000051568">
    <property type="component" value="Unassembled WGS sequence"/>
</dbReference>
<comment type="caution">
    <text evidence="3">The sequence shown here is derived from an EMBL/GenBank/DDBJ whole genome shotgun (WGS) entry which is preliminary data.</text>
</comment>
<keyword evidence="2" id="KW-0472">Membrane</keyword>
<accession>A0A0R2IQ62</accession>
<dbReference type="STRING" id="319652.IV80_GL000693"/>
<protein>
    <submittedName>
        <fullName evidence="3">Uncharacterized protein</fullName>
    </submittedName>
</protein>
<dbReference type="AlphaFoldDB" id="A0A0R2IQ62"/>
<dbReference type="RefSeq" id="WP_057748753.1">
    <property type="nucleotide sequence ID" value="NZ_BJVH01000003.1"/>
</dbReference>
<feature type="region of interest" description="Disordered" evidence="1">
    <location>
        <begin position="98"/>
        <end position="121"/>
    </location>
</feature>